<feature type="transmembrane region" description="Helical" evidence="2">
    <location>
        <begin position="42"/>
        <end position="61"/>
    </location>
</feature>
<sequence length="68" mass="7832">MFNPVSNKSCTSHTDGKQERSGKVSGLEVEEFLLLYSYKQCFILVWSCFSYKCVIFLWGSFSCNMITI</sequence>
<organism evidence="3 4">
    <name type="scientific">Anabas testudineus</name>
    <name type="common">Climbing perch</name>
    <name type="synonym">Anthias testudineus</name>
    <dbReference type="NCBI Taxonomy" id="64144"/>
    <lineage>
        <taxon>Eukaryota</taxon>
        <taxon>Metazoa</taxon>
        <taxon>Chordata</taxon>
        <taxon>Craniata</taxon>
        <taxon>Vertebrata</taxon>
        <taxon>Euteleostomi</taxon>
        <taxon>Actinopterygii</taxon>
        <taxon>Neopterygii</taxon>
        <taxon>Teleostei</taxon>
        <taxon>Neoteleostei</taxon>
        <taxon>Acanthomorphata</taxon>
        <taxon>Anabantaria</taxon>
        <taxon>Anabantiformes</taxon>
        <taxon>Anabantoidei</taxon>
        <taxon>Anabantidae</taxon>
        <taxon>Anabas</taxon>
    </lineage>
</organism>
<feature type="compositionally biased region" description="Polar residues" evidence="1">
    <location>
        <begin position="1"/>
        <end position="13"/>
    </location>
</feature>
<feature type="region of interest" description="Disordered" evidence="1">
    <location>
        <begin position="1"/>
        <end position="24"/>
    </location>
</feature>
<dbReference type="Ensembl" id="ENSATET00000082009.1">
    <property type="protein sequence ID" value="ENSATEP00000075094.1"/>
    <property type="gene ID" value="ENSATEG00000031604.1"/>
</dbReference>
<keyword evidence="2" id="KW-1133">Transmembrane helix</keyword>
<evidence type="ECO:0000313" key="4">
    <source>
        <dbReference type="Proteomes" id="UP000265040"/>
    </source>
</evidence>
<dbReference type="Proteomes" id="UP000265040">
    <property type="component" value="Chromosome 18"/>
</dbReference>
<protein>
    <submittedName>
        <fullName evidence="3">Uncharacterized protein</fullName>
    </submittedName>
</protein>
<evidence type="ECO:0000313" key="3">
    <source>
        <dbReference type="Ensembl" id="ENSATEP00000075094.1"/>
    </source>
</evidence>
<keyword evidence="2" id="KW-0812">Transmembrane</keyword>
<keyword evidence="4" id="KW-1185">Reference proteome</keyword>
<dbReference type="GeneTree" id="ENSGT01120000277839"/>
<reference evidence="3 4" key="1">
    <citation type="submission" date="2021-04" db="EMBL/GenBank/DDBJ databases">
        <authorList>
            <consortium name="Wellcome Sanger Institute Data Sharing"/>
        </authorList>
    </citation>
    <scope>NUCLEOTIDE SEQUENCE [LARGE SCALE GENOMIC DNA]</scope>
</reference>
<keyword evidence="2" id="KW-0472">Membrane</keyword>
<evidence type="ECO:0000256" key="1">
    <source>
        <dbReference type="SAM" id="MobiDB-lite"/>
    </source>
</evidence>
<proteinExistence type="predicted"/>
<evidence type="ECO:0000256" key="2">
    <source>
        <dbReference type="SAM" id="Phobius"/>
    </source>
</evidence>
<reference evidence="3" key="3">
    <citation type="submission" date="2025-09" db="UniProtKB">
        <authorList>
            <consortium name="Ensembl"/>
        </authorList>
    </citation>
    <scope>IDENTIFICATION</scope>
</reference>
<dbReference type="AlphaFoldDB" id="A0AAQ6IIF5"/>
<name>A0AAQ6IIF5_ANATE</name>
<reference evidence="3" key="2">
    <citation type="submission" date="2025-08" db="UniProtKB">
        <authorList>
            <consortium name="Ensembl"/>
        </authorList>
    </citation>
    <scope>IDENTIFICATION</scope>
</reference>
<accession>A0AAQ6IIF5</accession>